<reference evidence="2" key="1">
    <citation type="submission" date="2018-06" db="EMBL/GenBank/DDBJ databases">
        <authorList>
            <person name="Zhirakovskaya E."/>
        </authorList>
    </citation>
    <scope>NUCLEOTIDE SEQUENCE</scope>
</reference>
<evidence type="ECO:0000313" key="2">
    <source>
        <dbReference type="EMBL" id="VAX18837.1"/>
    </source>
</evidence>
<protein>
    <recommendedName>
        <fullName evidence="1">DUF3943 domain-containing protein</fullName>
    </recommendedName>
</protein>
<organism evidence="2">
    <name type="scientific">hydrothermal vent metagenome</name>
    <dbReference type="NCBI Taxonomy" id="652676"/>
    <lineage>
        <taxon>unclassified sequences</taxon>
        <taxon>metagenomes</taxon>
        <taxon>ecological metagenomes</taxon>
    </lineage>
</organism>
<gene>
    <name evidence="2" type="ORF">MNBD_IGNAVI01-1158</name>
</gene>
<dbReference type="EMBL" id="UOGD01000116">
    <property type="protein sequence ID" value="VAX18837.1"/>
    <property type="molecule type" value="Genomic_DNA"/>
</dbReference>
<sequence length="471" mass="53592">MKIIFTVLIFLIFASQNIFSQSLYSTKLDSLIASDTGYVPDQALVKKMNPRKPLWLPIVEGIGLNLALGAFNSYVMNSEFAKISLKSIQYNFERGWSTDADELTTNMFAHPIHGSIYYNLARSSGYNYWTSLGVAAIGSWQWEFFMEIEPPALNDWVMTSYAGSMLGEMFYRFSNLIIDESATGSERFWRELGAGIFNPGRLFNRLITGKTSRVTNEKLYERQPFLGELAIGGNNVAEGTDFKNGDKNIMFTTEVMYGKLFTRSSYKPFSFFRFNLAMNFLGDQPLISQARVVNILTGHSSKMGSGRFLYGVFGHYDFLNNSVYEIGAASVGLSAGYRTSSKSKTQFLGLLHGAFILMGAANSDYVPKVEFLDSARTYNMGPGALAKVETLLRFPFGALSLEYNFWWIHTWDGAMGDEFIGMLQPKIRIHVYQKWFVGLEWLLYHRIGKYDDFPDRNYRNNEQRLFIGYSF</sequence>
<proteinExistence type="predicted"/>
<feature type="domain" description="DUF3943" evidence="1">
    <location>
        <begin position="95"/>
        <end position="199"/>
    </location>
</feature>
<evidence type="ECO:0000259" key="1">
    <source>
        <dbReference type="Pfam" id="PF13084"/>
    </source>
</evidence>
<dbReference type="Pfam" id="PF13084">
    <property type="entry name" value="DUF3943"/>
    <property type="match status" value="1"/>
</dbReference>
<dbReference type="InterPro" id="IPR025079">
    <property type="entry name" value="DUF3943"/>
</dbReference>
<name>A0A3B1CQ51_9ZZZZ</name>
<accession>A0A3B1CQ51</accession>
<dbReference type="AlphaFoldDB" id="A0A3B1CQ51"/>